<dbReference type="Gene3D" id="3.40.50.300">
    <property type="entry name" value="P-loop containing nucleotide triphosphate hydrolases"/>
    <property type="match status" value="1"/>
</dbReference>
<dbReference type="GO" id="GO:0006260">
    <property type="term" value="P:DNA replication"/>
    <property type="evidence" value="ECO:0007669"/>
    <property type="project" value="TreeGrafter"/>
</dbReference>
<dbReference type="PANTHER" id="PTHR30050">
    <property type="entry name" value="CHROMOSOMAL REPLICATION INITIATOR PROTEIN DNAA"/>
    <property type="match status" value="1"/>
</dbReference>
<dbReference type="InterPro" id="IPR002611">
    <property type="entry name" value="IstB_ATP-bd"/>
</dbReference>
<dbReference type="RefSeq" id="WP_269295881.1">
    <property type="nucleotide sequence ID" value="NZ_JAKHPH010000006.1"/>
</dbReference>
<accession>A0AAW5WSZ2</accession>
<gene>
    <name evidence="2" type="ORF">L2724_03890</name>
</gene>
<reference evidence="2" key="1">
    <citation type="submission" date="2022-01" db="EMBL/GenBank/DDBJ databases">
        <title>VMRC isolate genome collection.</title>
        <authorList>
            <person name="France M."/>
            <person name="Rutt L."/>
            <person name="Humphrys M."/>
            <person name="Ravel J."/>
        </authorList>
    </citation>
    <scope>NUCLEOTIDE SEQUENCE</scope>
    <source>
        <strain evidence="2">C0048A1</strain>
    </source>
</reference>
<feature type="domain" description="AAA+ ATPase" evidence="1">
    <location>
        <begin position="101"/>
        <end position="263"/>
    </location>
</feature>
<evidence type="ECO:0000313" key="2">
    <source>
        <dbReference type="EMBL" id="MCZ3667427.1"/>
    </source>
</evidence>
<dbReference type="Proteomes" id="UP001212401">
    <property type="component" value="Unassembled WGS sequence"/>
</dbReference>
<dbReference type="GO" id="GO:0005524">
    <property type="term" value="F:ATP binding"/>
    <property type="evidence" value="ECO:0007669"/>
    <property type="project" value="UniProtKB-KW"/>
</dbReference>
<sequence>MSLTKYNLNLPPELFAKHGVNVNDDSLAERFNDRNKRMEKLYNQQNKRNKQKIIWNKSLWASGEISFNFKNWKPNERQNFIKAKDLGNKAFRLAQQMATSGHLNVIMSGDAGVGKTSLALAMLNKLKQANKTVLFVSVIALSQLVADQYEYSDRKNQLRDLKRAMCECDVLLLDDLGADGGSTEKVMSNGYTGARKDVQTLMFDVANNRYEGTRKEQNAARKAGVKLSKPVHQTIITTNNLTDELERIYGERTTSRLISRDPNHRLAFNDMEDMRTKEGI</sequence>
<evidence type="ECO:0000259" key="1">
    <source>
        <dbReference type="SMART" id="SM00382"/>
    </source>
</evidence>
<protein>
    <submittedName>
        <fullName evidence="2">ATP-binding protein</fullName>
    </submittedName>
</protein>
<keyword evidence="2" id="KW-0547">Nucleotide-binding</keyword>
<proteinExistence type="predicted"/>
<comment type="caution">
    <text evidence="2">The sequence shown here is derived from an EMBL/GenBank/DDBJ whole genome shotgun (WGS) entry which is preliminary data.</text>
</comment>
<dbReference type="PANTHER" id="PTHR30050:SF4">
    <property type="entry name" value="ATP-BINDING PROTEIN RV3427C IN INSERTION SEQUENCE-RELATED"/>
    <property type="match status" value="1"/>
</dbReference>
<dbReference type="SUPFAM" id="SSF52540">
    <property type="entry name" value="P-loop containing nucleoside triphosphate hydrolases"/>
    <property type="match status" value="2"/>
</dbReference>
<dbReference type="CDD" id="cd00009">
    <property type="entry name" value="AAA"/>
    <property type="match status" value="1"/>
</dbReference>
<name>A0AAW5WSZ2_9LACO</name>
<dbReference type="SMART" id="SM00382">
    <property type="entry name" value="AAA"/>
    <property type="match status" value="1"/>
</dbReference>
<organism evidence="2 3">
    <name type="scientific">Limosilactobacillus vaginalis</name>
    <dbReference type="NCBI Taxonomy" id="1633"/>
    <lineage>
        <taxon>Bacteria</taxon>
        <taxon>Bacillati</taxon>
        <taxon>Bacillota</taxon>
        <taxon>Bacilli</taxon>
        <taxon>Lactobacillales</taxon>
        <taxon>Lactobacillaceae</taxon>
        <taxon>Limosilactobacillus</taxon>
    </lineage>
</organism>
<dbReference type="Pfam" id="PF01695">
    <property type="entry name" value="IstB_IS21"/>
    <property type="match status" value="1"/>
</dbReference>
<dbReference type="InterPro" id="IPR003593">
    <property type="entry name" value="AAA+_ATPase"/>
</dbReference>
<dbReference type="AlphaFoldDB" id="A0AAW5WSZ2"/>
<dbReference type="InterPro" id="IPR027417">
    <property type="entry name" value="P-loop_NTPase"/>
</dbReference>
<keyword evidence="2" id="KW-0067">ATP-binding</keyword>
<dbReference type="EMBL" id="JAKHPH010000006">
    <property type="protein sequence ID" value="MCZ3667427.1"/>
    <property type="molecule type" value="Genomic_DNA"/>
</dbReference>
<evidence type="ECO:0000313" key="3">
    <source>
        <dbReference type="Proteomes" id="UP001212401"/>
    </source>
</evidence>